<dbReference type="EMBL" id="MCGG01000009">
    <property type="protein sequence ID" value="OEJ69039.1"/>
    <property type="molecule type" value="Genomic_DNA"/>
</dbReference>
<dbReference type="GO" id="GO:0022900">
    <property type="term" value="P:electron transport chain"/>
    <property type="evidence" value="ECO:0007669"/>
    <property type="project" value="InterPro"/>
</dbReference>
<dbReference type="PANTHER" id="PTHR12219">
    <property type="entry name" value="NADH-UBIQUINONE OXIDOREDUCTASE"/>
    <property type="match status" value="1"/>
</dbReference>
<gene>
    <name evidence="7" type="ORF">BEN30_04830</name>
</gene>
<dbReference type="GO" id="GO:0016020">
    <property type="term" value="C:membrane"/>
    <property type="evidence" value="ECO:0007669"/>
    <property type="project" value="UniProtKB-SubCell"/>
</dbReference>
<name>A0A1E5QAV3_9PROT</name>
<dbReference type="Proteomes" id="UP000095347">
    <property type="component" value="Unassembled WGS sequence"/>
</dbReference>
<dbReference type="PANTHER" id="PTHR12219:SF8">
    <property type="entry name" value="NADH DEHYDROGENASE [UBIQUINONE] IRON-SULFUR PROTEIN 4, MITOCHONDRIAL"/>
    <property type="match status" value="1"/>
</dbReference>
<evidence type="ECO:0000256" key="5">
    <source>
        <dbReference type="ARBA" id="ARBA00022982"/>
    </source>
</evidence>
<keyword evidence="8" id="KW-1185">Reference proteome</keyword>
<evidence type="ECO:0000256" key="2">
    <source>
        <dbReference type="ARBA" id="ARBA00022448"/>
    </source>
</evidence>
<evidence type="ECO:0000256" key="6">
    <source>
        <dbReference type="ARBA" id="ARBA00023136"/>
    </source>
</evidence>
<proteinExistence type="predicted"/>
<evidence type="ECO:0000256" key="3">
    <source>
        <dbReference type="ARBA" id="ARBA00022660"/>
    </source>
</evidence>
<dbReference type="Pfam" id="PF04800">
    <property type="entry name" value="NDUS4"/>
    <property type="match status" value="1"/>
</dbReference>
<dbReference type="STRING" id="28181.BEN30_04830"/>
<keyword evidence="3" id="KW-0679">Respiratory chain</keyword>
<comment type="subcellular location">
    <subcellularLocation>
        <location evidence="1">Membrane</location>
    </subcellularLocation>
</comment>
<dbReference type="RefSeq" id="WP_069956893.1">
    <property type="nucleotide sequence ID" value="NZ_MCGG01000009.1"/>
</dbReference>
<accession>A0A1E5QAV3</accession>
<dbReference type="OrthoDB" id="9799572at2"/>
<keyword evidence="4" id="KW-0809">Transit peptide</keyword>
<dbReference type="InterPro" id="IPR006885">
    <property type="entry name" value="NADH_UbQ_FeS_4_mit-like"/>
</dbReference>
<protein>
    <submittedName>
        <fullName evidence="7">ETC complex I subunit</fullName>
    </submittedName>
</protein>
<evidence type="ECO:0000313" key="7">
    <source>
        <dbReference type="EMBL" id="OEJ69039.1"/>
    </source>
</evidence>
<dbReference type="AlphaFoldDB" id="A0A1E5QAV3"/>
<dbReference type="Gene3D" id="3.30.160.190">
    <property type="entry name" value="atu1810 like domain"/>
    <property type="match status" value="1"/>
</dbReference>
<keyword evidence="5" id="KW-0249">Electron transport</keyword>
<comment type="caution">
    <text evidence="7">The sequence shown here is derived from an EMBL/GenBank/DDBJ whole genome shotgun (WGS) entry which is preliminary data.</text>
</comment>
<sequence>MANARIYRPAKNAMQSGKARMKTWILEFEPNEAKSRDPLMGWIGSGDMRAQVKLRFDSAEAAQAYAERAGLDAIVTQPHEPKMILKSYASRFAFDRTR</sequence>
<reference evidence="8" key="1">
    <citation type="submission" date="2016-07" db="EMBL/GenBank/DDBJ databases">
        <authorList>
            <person name="Florea S."/>
            <person name="Webb J.S."/>
            <person name="Jaromczyk J."/>
            <person name="Schardl C.L."/>
        </authorList>
    </citation>
    <scope>NUCLEOTIDE SEQUENCE [LARGE SCALE GENOMIC DNA]</scope>
    <source>
        <strain evidence="8">MV-1</strain>
    </source>
</reference>
<evidence type="ECO:0000256" key="1">
    <source>
        <dbReference type="ARBA" id="ARBA00004370"/>
    </source>
</evidence>
<evidence type="ECO:0000256" key="4">
    <source>
        <dbReference type="ARBA" id="ARBA00022946"/>
    </source>
</evidence>
<evidence type="ECO:0000313" key="8">
    <source>
        <dbReference type="Proteomes" id="UP000095347"/>
    </source>
</evidence>
<keyword evidence="6" id="KW-0472">Membrane</keyword>
<dbReference type="InterPro" id="IPR038532">
    <property type="entry name" value="NDUFS4-like_sf"/>
</dbReference>
<keyword evidence="2" id="KW-0813">Transport</keyword>
<organism evidence="7 8">
    <name type="scientific">Magnetovibrio blakemorei</name>
    <dbReference type="NCBI Taxonomy" id="28181"/>
    <lineage>
        <taxon>Bacteria</taxon>
        <taxon>Pseudomonadati</taxon>
        <taxon>Pseudomonadota</taxon>
        <taxon>Alphaproteobacteria</taxon>
        <taxon>Rhodospirillales</taxon>
        <taxon>Magnetovibrionaceae</taxon>
        <taxon>Magnetovibrio</taxon>
    </lineage>
</organism>